<feature type="transmembrane region" description="Helical" evidence="6">
    <location>
        <begin position="74"/>
        <end position="99"/>
    </location>
</feature>
<keyword evidence="5 6" id="KW-0472">Membrane</keyword>
<proteinExistence type="inferred from homology"/>
<feature type="transmembrane region" description="Helical" evidence="6">
    <location>
        <begin position="34"/>
        <end position="54"/>
    </location>
</feature>
<name>A0A0S4TKN6_CRYHO</name>
<dbReference type="EMBL" id="LN877953">
    <property type="protein sequence ID" value="CUV07301.1"/>
    <property type="molecule type" value="Genomic_DNA"/>
</dbReference>
<keyword evidence="4 6" id="KW-1133">Transmembrane helix</keyword>
<dbReference type="InterPro" id="IPR006876">
    <property type="entry name" value="LMBR1-like_membr_prot"/>
</dbReference>
<reference evidence="8 9" key="1">
    <citation type="submission" date="2014-11" db="EMBL/GenBank/DDBJ databases">
        <title>Comparative genomic analysis of Cryptosporidium hominis reveals occurrence of genetic recombination in virulent subtypes.</title>
        <authorList>
            <person name="Guo Y."/>
            <person name="Tang K."/>
            <person name="Frace M."/>
            <person name="Li N."/>
            <person name="Roellig D.M."/>
            <person name="Sammons S."/>
            <person name="Knipe K."/>
            <person name="Rowe L."/>
            <person name="Feng Y."/>
            <person name="Xiao L."/>
        </authorList>
    </citation>
    <scope>NUCLEOTIDE SEQUENCE [LARGE SCALE GENOMIC DNA]</scope>
    <source>
        <strain evidence="8">30976</strain>
    </source>
</reference>
<evidence type="ECO:0000256" key="6">
    <source>
        <dbReference type="SAM" id="Phobius"/>
    </source>
</evidence>
<feature type="transmembrane region" description="Helical" evidence="6">
    <location>
        <begin position="147"/>
        <end position="174"/>
    </location>
</feature>
<evidence type="ECO:0000313" key="7">
    <source>
        <dbReference type="EMBL" id="CUV07301.1"/>
    </source>
</evidence>
<reference evidence="8 9" key="3">
    <citation type="submission" date="2017-10" db="EMBL/GenBank/DDBJ databases">
        <title>Consistent, comparative and evidence-based genome annotation and re-annotation for the closely-related species, Cryptosporidium parvum, C. hominis and C. tyzzeri.</title>
        <authorList>
            <person name="Baptista R.P."/>
            <person name="Li Y."/>
            <person name="Sateriale A."/>
            <person name="Striepen B."/>
            <person name="Kissinger J.C."/>
        </authorList>
    </citation>
    <scope>NUCLEOTIDE SEQUENCE [LARGE SCALE GENOMIC DNA]</scope>
    <source>
        <strain evidence="8">30976</strain>
    </source>
</reference>
<evidence type="ECO:0000256" key="1">
    <source>
        <dbReference type="ARBA" id="ARBA00004141"/>
    </source>
</evidence>
<dbReference type="VEuPathDB" id="CryptoDB:ChTU502y2012_407g1545"/>
<dbReference type="AlphaFoldDB" id="A0A0S4TKN6"/>
<dbReference type="Proteomes" id="UP000199752">
    <property type="component" value="Chromosome 7"/>
</dbReference>
<comment type="similarity">
    <text evidence="2">Belongs to the LIMR family.</text>
</comment>
<evidence type="ECO:0000313" key="8">
    <source>
        <dbReference type="EMBL" id="PPS93967.1"/>
    </source>
</evidence>
<dbReference type="VEuPathDB" id="CryptoDB:Chro.70354"/>
<protein>
    <submittedName>
        <fullName evidence="8">LMBR1-like membrane protein</fullName>
    </submittedName>
</protein>
<feature type="transmembrane region" description="Helical" evidence="6">
    <location>
        <begin position="410"/>
        <end position="431"/>
    </location>
</feature>
<keyword evidence="9" id="KW-1185">Reference proteome</keyword>
<keyword evidence="3 6" id="KW-0812">Transmembrane</keyword>
<reference evidence="7" key="2">
    <citation type="submission" date="2015-08" db="EMBL/GenBank/DDBJ databases">
        <authorList>
            <person name="Babu N.S."/>
            <person name="Beckwith C.J."/>
            <person name="Beseler K.G."/>
            <person name="Brison A."/>
            <person name="Carone J.V."/>
            <person name="Caskin T.P."/>
            <person name="Diamond M."/>
            <person name="Durham M.E."/>
            <person name="Foxe J.M."/>
            <person name="Go M."/>
            <person name="Henderson B.A."/>
            <person name="Jones I.B."/>
            <person name="McGettigan J.A."/>
            <person name="Micheletti S.J."/>
            <person name="Nasrallah M.E."/>
            <person name="Ortiz D."/>
            <person name="Piller C.R."/>
            <person name="Privatt S.R."/>
            <person name="Schneider S.L."/>
            <person name="Sharp S."/>
            <person name="Smith T.C."/>
            <person name="Stanton J.D."/>
            <person name="Ullery H.E."/>
            <person name="Wilson R.J."/>
            <person name="Serrano M.G."/>
            <person name="Buck G."/>
            <person name="Lee V."/>
            <person name="Wang Y."/>
            <person name="Carvalho R."/>
            <person name="Voegtly L."/>
            <person name="Shi R."/>
            <person name="Duckworth R."/>
            <person name="Johnson A."/>
            <person name="Loviza R."/>
            <person name="Walstead R."/>
            <person name="Shah Z."/>
            <person name="Kiflezghi M."/>
            <person name="Wade K."/>
            <person name="Ball S.L."/>
            <person name="Bradley K.W."/>
            <person name="Asai D.J."/>
            <person name="Bowman C.A."/>
            <person name="Russell D.A."/>
            <person name="Pope W.H."/>
            <person name="Jacobs-Sera D."/>
            <person name="Hendrix R.W."/>
            <person name="Hatfull G.F."/>
        </authorList>
    </citation>
    <scope>NUCLEOTIDE SEQUENCE [LARGE SCALE GENOMIC DNA]</scope>
</reference>
<dbReference type="OrthoDB" id="203099at2759"/>
<gene>
    <name evidence="7" type="ORF">CHUDEA7_3150</name>
    <name evidence="8" type="ORF">GY17_00003032</name>
</gene>
<evidence type="ECO:0000256" key="5">
    <source>
        <dbReference type="ARBA" id="ARBA00023136"/>
    </source>
</evidence>
<dbReference type="Pfam" id="PF04791">
    <property type="entry name" value="LMBR1"/>
    <property type="match status" value="1"/>
</dbReference>
<dbReference type="PANTHER" id="PTHR21355">
    <property type="entry name" value="G-PROTEIN COUPLED RECEPTOR-ASSOCIATED PROTEIN LMBRD2"/>
    <property type="match status" value="1"/>
</dbReference>
<feature type="transmembrane region" description="Helical" evidence="6">
    <location>
        <begin position="120"/>
        <end position="141"/>
    </location>
</feature>
<evidence type="ECO:0000256" key="3">
    <source>
        <dbReference type="ARBA" id="ARBA00022692"/>
    </source>
</evidence>
<dbReference type="GO" id="GO:0016020">
    <property type="term" value="C:membrane"/>
    <property type="evidence" value="ECO:0007669"/>
    <property type="project" value="UniProtKB-SubCell"/>
</dbReference>
<evidence type="ECO:0000313" key="9">
    <source>
        <dbReference type="Proteomes" id="UP001429100"/>
    </source>
</evidence>
<dbReference type="Proteomes" id="UP001429100">
    <property type="component" value="Unassembled WGS sequence"/>
</dbReference>
<organism evidence="7">
    <name type="scientific">Cryptosporidium hominis</name>
    <dbReference type="NCBI Taxonomy" id="237895"/>
    <lineage>
        <taxon>Eukaryota</taxon>
        <taxon>Sar</taxon>
        <taxon>Alveolata</taxon>
        <taxon>Apicomplexa</taxon>
        <taxon>Conoidasida</taxon>
        <taxon>Coccidia</taxon>
        <taxon>Eucoccidiorida</taxon>
        <taxon>Eimeriorina</taxon>
        <taxon>Cryptosporidiidae</taxon>
        <taxon>Cryptosporidium</taxon>
    </lineage>
</organism>
<feature type="transmembrane region" description="Helical" evidence="6">
    <location>
        <begin position="6"/>
        <end position="22"/>
    </location>
</feature>
<evidence type="ECO:0000256" key="4">
    <source>
        <dbReference type="ARBA" id="ARBA00022989"/>
    </source>
</evidence>
<comment type="subcellular location">
    <subcellularLocation>
        <location evidence="1">Membrane</location>
        <topology evidence="1">Multi-pass membrane protein</topology>
    </subcellularLocation>
</comment>
<dbReference type="VEuPathDB" id="CryptoDB:CHUDEA7_3150"/>
<accession>A0A0S4TKN6</accession>
<dbReference type="InterPro" id="IPR051584">
    <property type="entry name" value="GPCR-associated_LMBR1"/>
</dbReference>
<dbReference type="EMBL" id="JTAI01000005">
    <property type="protein sequence ID" value="PPS93967.1"/>
    <property type="molecule type" value="Genomic_DNA"/>
</dbReference>
<dbReference type="PANTHER" id="PTHR21355:SF0">
    <property type="entry name" value="G-PROTEIN COUPLED RECEPTOR-ASSOCIATED PROTEIN LMBRD2"/>
    <property type="match status" value="1"/>
</dbReference>
<feature type="transmembrane region" description="Helical" evidence="6">
    <location>
        <begin position="550"/>
        <end position="568"/>
    </location>
</feature>
<feature type="transmembrane region" description="Helical" evidence="6">
    <location>
        <begin position="501"/>
        <end position="521"/>
    </location>
</feature>
<dbReference type="VEuPathDB" id="CryptoDB:GY17_00003032"/>
<feature type="transmembrane region" description="Helical" evidence="6">
    <location>
        <begin position="459"/>
        <end position="480"/>
    </location>
</feature>
<evidence type="ECO:0000256" key="2">
    <source>
        <dbReference type="ARBA" id="ARBA00010487"/>
    </source>
</evidence>
<sequence>MLVAVVGVLGSLTLSFFLWKCMDEIASDDISTFTIIPCYLGALISISPIIILPFDIAGSLLGYENNNYFSIVKFFWKLAYLVLFILCWVIFPILLEYELSGDFDHKKKLRTSLERNKNRWITQIIIIAITSILYLTVFNLHDSKFSISSMCIAVAHFWGMAQITFLWGFGLVAIPLKIKNSRKLVSKNDIIKTLNRYYTILHNLEDWKAINHHEIKKLNDKLNYLYSISNEERKKTIIGKMIKTINESKTVLIKNNYLGEAHHSNNIDFKNLSEKSILMIEDLITLNRELKLLVTEQKRIYYLWESTLLNSWKLENLIVDIEPHLYSKNENSPLIFSSRATTPVHTSNNSLKNDDSVSVRSNHLVMNNETIDGVFLPNNNFRIKNAELIKNIGYLLEKLFKINNEYLNQFLYIFSLVTSIGIIFAEATMYFPNLNISLYSHIIRTCLRIKYMKNYIKFILVYFICQFLLIYVYVCTYWGLFYFKIPKKYGIYLNKHTDGPCIVFFSQFLCKLSTALCFHYLSILKIEETEFGKFYGKQIQHLLDIFGKDFNIFFFPIIVVLVYAINIFDLQGKLIRNSGIYYVFFEYYIFDDYVIGSNLENESSENEKISNGKRISEVQKMKKTMELNYCGGKMVQS</sequence>